<comment type="caution">
    <text evidence="2">The sequence shown here is derived from an EMBL/GenBank/DDBJ whole genome shotgun (WGS) entry which is preliminary data.</text>
</comment>
<protein>
    <submittedName>
        <fullName evidence="2">Uncharacterized protein</fullName>
    </submittedName>
</protein>
<keyword evidence="3" id="KW-1185">Reference proteome</keyword>
<accession>A0A9K3EMV8</accession>
<dbReference type="EMBL" id="MNCJ02000327">
    <property type="protein sequence ID" value="KAF5776222.1"/>
    <property type="molecule type" value="Genomic_DNA"/>
</dbReference>
<proteinExistence type="predicted"/>
<organism evidence="2 3">
    <name type="scientific">Helianthus annuus</name>
    <name type="common">Common sunflower</name>
    <dbReference type="NCBI Taxonomy" id="4232"/>
    <lineage>
        <taxon>Eukaryota</taxon>
        <taxon>Viridiplantae</taxon>
        <taxon>Streptophyta</taxon>
        <taxon>Embryophyta</taxon>
        <taxon>Tracheophyta</taxon>
        <taxon>Spermatophyta</taxon>
        <taxon>Magnoliopsida</taxon>
        <taxon>eudicotyledons</taxon>
        <taxon>Gunneridae</taxon>
        <taxon>Pentapetalae</taxon>
        <taxon>asterids</taxon>
        <taxon>campanulids</taxon>
        <taxon>Asterales</taxon>
        <taxon>Asteraceae</taxon>
        <taxon>Asteroideae</taxon>
        <taxon>Heliantheae alliance</taxon>
        <taxon>Heliantheae</taxon>
        <taxon>Helianthus</taxon>
    </lineage>
</organism>
<reference evidence="2" key="1">
    <citation type="journal article" date="2017" name="Nature">
        <title>The sunflower genome provides insights into oil metabolism, flowering and Asterid evolution.</title>
        <authorList>
            <person name="Badouin H."/>
            <person name="Gouzy J."/>
            <person name="Grassa C.J."/>
            <person name="Murat F."/>
            <person name="Staton S.E."/>
            <person name="Cottret L."/>
            <person name="Lelandais-Briere C."/>
            <person name="Owens G.L."/>
            <person name="Carrere S."/>
            <person name="Mayjonade B."/>
            <person name="Legrand L."/>
            <person name="Gill N."/>
            <person name="Kane N.C."/>
            <person name="Bowers J.E."/>
            <person name="Hubner S."/>
            <person name="Bellec A."/>
            <person name="Berard A."/>
            <person name="Berges H."/>
            <person name="Blanchet N."/>
            <person name="Boniface M.C."/>
            <person name="Brunel D."/>
            <person name="Catrice O."/>
            <person name="Chaidir N."/>
            <person name="Claudel C."/>
            <person name="Donnadieu C."/>
            <person name="Faraut T."/>
            <person name="Fievet G."/>
            <person name="Helmstetter N."/>
            <person name="King M."/>
            <person name="Knapp S.J."/>
            <person name="Lai Z."/>
            <person name="Le Paslier M.C."/>
            <person name="Lippi Y."/>
            <person name="Lorenzon L."/>
            <person name="Mandel J.R."/>
            <person name="Marage G."/>
            <person name="Marchand G."/>
            <person name="Marquand E."/>
            <person name="Bret-Mestries E."/>
            <person name="Morien E."/>
            <person name="Nambeesan S."/>
            <person name="Nguyen T."/>
            <person name="Pegot-Espagnet P."/>
            <person name="Pouilly N."/>
            <person name="Raftis F."/>
            <person name="Sallet E."/>
            <person name="Schiex T."/>
            <person name="Thomas J."/>
            <person name="Vandecasteele C."/>
            <person name="Vares D."/>
            <person name="Vear F."/>
            <person name="Vautrin S."/>
            <person name="Crespi M."/>
            <person name="Mangin B."/>
            <person name="Burke J.M."/>
            <person name="Salse J."/>
            <person name="Munos S."/>
            <person name="Vincourt P."/>
            <person name="Rieseberg L.H."/>
            <person name="Langlade N.B."/>
        </authorList>
    </citation>
    <scope>NUCLEOTIDE SEQUENCE</scope>
    <source>
        <tissue evidence="2">Leaves</tissue>
    </source>
</reference>
<feature type="region of interest" description="Disordered" evidence="1">
    <location>
        <begin position="1"/>
        <end position="29"/>
    </location>
</feature>
<evidence type="ECO:0000313" key="3">
    <source>
        <dbReference type="Proteomes" id="UP000215914"/>
    </source>
</evidence>
<dbReference type="Gramene" id="mRNA:HanXRQr2_Chr12g0521851">
    <property type="protein sequence ID" value="CDS:HanXRQr2_Chr12g0521851.1"/>
    <property type="gene ID" value="HanXRQr2_Chr12g0521851"/>
</dbReference>
<evidence type="ECO:0000313" key="2">
    <source>
        <dbReference type="EMBL" id="KAF5776222.1"/>
    </source>
</evidence>
<evidence type="ECO:0000256" key="1">
    <source>
        <dbReference type="SAM" id="MobiDB-lite"/>
    </source>
</evidence>
<feature type="compositionally biased region" description="Basic residues" evidence="1">
    <location>
        <begin position="1"/>
        <end position="13"/>
    </location>
</feature>
<sequence>MKPVKAKRRKRMPMMRTGQRSQRMHSLSGLEDSQMPAVMMGMEHRMAMKLSVAIMLLLTAMGCLVWL</sequence>
<dbReference type="AlphaFoldDB" id="A0A9K3EMV8"/>
<dbReference type="Proteomes" id="UP000215914">
    <property type="component" value="Unassembled WGS sequence"/>
</dbReference>
<name>A0A9K3EMV8_HELAN</name>
<reference evidence="2" key="2">
    <citation type="submission" date="2020-06" db="EMBL/GenBank/DDBJ databases">
        <title>Helianthus annuus Genome sequencing and assembly Release 2.</title>
        <authorList>
            <person name="Gouzy J."/>
            <person name="Langlade N."/>
            <person name="Munos S."/>
        </authorList>
    </citation>
    <scope>NUCLEOTIDE SEQUENCE</scope>
    <source>
        <tissue evidence="2">Leaves</tissue>
    </source>
</reference>
<gene>
    <name evidence="2" type="ORF">HanXRQr2_Chr12g0521851</name>
</gene>